<dbReference type="RefSeq" id="WP_156791902.1">
    <property type="nucleotide sequence ID" value="NZ_CP091043.1"/>
</dbReference>
<keyword evidence="2" id="KW-1185">Reference proteome</keyword>
<accession>A0ABY0NAS3</accession>
<evidence type="ECO:0000313" key="1">
    <source>
        <dbReference type="EMBL" id="SDF21740.1"/>
    </source>
</evidence>
<evidence type="ECO:0000313" key="2">
    <source>
        <dbReference type="Proteomes" id="UP000182858"/>
    </source>
</evidence>
<proteinExistence type="predicted"/>
<dbReference type="EMBL" id="LT629689">
    <property type="protein sequence ID" value="SDF21740.1"/>
    <property type="molecule type" value="Genomic_DNA"/>
</dbReference>
<gene>
    <name evidence="1" type="ORF">SAMN05216591_2281</name>
</gene>
<name>A0ABY0NAS3_9PSED</name>
<sequence length="51" mass="5513">MLRHRVVDAIDLMAQVAAKGHACSSGKPRQDALSLPFYDEDQLTTLIDGAS</sequence>
<dbReference type="Proteomes" id="UP000182858">
    <property type="component" value="Chromosome I"/>
</dbReference>
<organism evidence="1 2">
    <name type="scientific">Pseudomonas extremaustralis</name>
    <dbReference type="NCBI Taxonomy" id="359110"/>
    <lineage>
        <taxon>Bacteria</taxon>
        <taxon>Pseudomonadati</taxon>
        <taxon>Pseudomonadota</taxon>
        <taxon>Gammaproteobacteria</taxon>
        <taxon>Pseudomonadales</taxon>
        <taxon>Pseudomonadaceae</taxon>
        <taxon>Pseudomonas</taxon>
    </lineage>
</organism>
<reference evidence="1 2" key="1">
    <citation type="submission" date="2016-10" db="EMBL/GenBank/DDBJ databases">
        <authorList>
            <person name="Varghese N."/>
            <person name="Submissions S."/>
        </authorList>
    </citation>
    <scope>NUCLEOTIDE SEQUENCE [LARGE SCALE GENOMIC DNA]</scope>
    <source>
        <strain evidence="1 2">DSM 17835</strain>
    </source>
</reference>
<protein>
    <submittedName>
        <fullName evidence="1">Uncharacterized protein</fullName>
    </submittedName>
</protein>
<dbReference type="GeneID" id="78557622"/>